<organism evidence="2 3">
    <name type="scientific">Acaulospora morrowiae</name>
    <dbReference type="NCBI Taxonomy" id="94023"/>
    <lineage>
        <taxon>Eukaryota</taxon>
        <taxon>Fungi</taxon>
        <taxon>Fungi incertae sedis</taxon>
        <taxon>Mucoromycota</taxon>
        <taxon>Glomeromycotina</taxon>
        <taxon>Glomeromycetes</taxon>
        <taxon>Diversisporales</taxon>
        <taxon>Acaulosporaceae</taxon>
        <taxon>Acaulospora</taxon>
    </lineage>
</organism>
<feature type="non-terminal residue" evidence="2">
    <location>
        <position position="1"/>
    </location>
</feature>
<protein>
    <submittedName>
        <fullName evidence="2">12358_t:CDS:1</fullName>
    </submittedName>
</protein>
<sequence>ACIKKDLLNLVSGETRCPISSCYKNVKIIKANVNLSPTRSDTRNDILVIVILSQDTNKITSYTPDIAKFIKKDNSTNENNNDPKVYNSKLVASKLTISIWVKEKLSQKLANANVNNNIDYKFIIVLGLIGKQIQTNQTSMDKSNIRAIIEATSVNKEQKQEYNTLNKKKSQLENLTGDQEQTITSIASVKDSIIEKTTSSLKHNNISETSTRLNIDEGFKSYKISYNNTVSTVFDKKDKKEFHVLKSLIEKLIINVVKVFENLPSDGNVNDFLYLY</sequence>
<dbReference type="EMBL" id="CAJVPV010014894">
    <property type="protein sequence ID" value="CAG8688681.1"/>
    <property type="molecule type" value="Genomic_DNA"/>
</dbReference>
<reference evidence="2" key="1">
    <citation type="submission" date="2021-06" db="EMBL/GenBank/DDBJ databases">
        <authorList>
            <person name="Kallberg Y."/>
            <person name="Tangrot J."/>
            <person name="Rosling A."/>
        </authorList>
    </citation>
    <scope>NUCLEOTIDE SEQUENCE</scope>
    <source>
        <strain evidence="2">CL551</strain>
    </source>
</reference>
<gene>
    <name evidence="2" type="ORF">AMORRO_LOCUS11545</name>
</gene>
<name>A0A9N9EPN9_9GLOM</name>
<evidence type="ECO:0000313" key="2">
    <source>
        <dbReference type="EMBL" id="CAG8688681.1"/>
    </source>
</evidence>
<proteinExistence type="predicted"/>
<dbReference type="AlphaFoldDB" id="A0A9N9EPN9"/>
<comment type="caution">
    <text evidence="2">The sequence shown here is derived from an EMBL/GenBank/DDBJ whole genome shotgun (WGS) entry which is preliminary data.</text>
</comment>
<dbReference type="Proteomes" id="UP000789342">
    <property type="component" value="Unassembled WGS sequence"/>
</dbReference>
<keyword evidence="1" id="KW-0175">Coiled coil</keyword>
<feature type="coiled-coil region" evidence="1">
    <location>
        <begin position="148"/>
        <end position="175"/>
    </location>
</feature>
<evidence type="ECO:0000256" key="1">
    <source>
        <dbReference type="SAM" id="Coils"/>
    </source>
</evidence>
<evidence type="ECO:0000313" key="3">
    <source>
        <dbReference type="Proteomes" id="UP000789342"/>
    </source>
</evidence>
<keyword evidence="3" id="KW-1185">Reference proteome</keyword>
<accession>A0A9N9EPN9</accession>